<dbReference type="Pfam" id="PF08263">
    <property type="entry name" value="LRRNT_2"/>
    <property type="match status" value="1"/>
</dbReference>
<dbReference type="Gene3D" id="3.80.10.10">
    <property type="entry name" value="Ribonuclease Inhibitor"/>
    <property type="match status" value="2"/>
</dbReference>
<dbReference type="AlphaFoldDB" id="A0AAV7EEQ1"/>
<dbReference type="InterPro" id="IPR001611">
    <property type="entry name" value="Leu-rich_rpt"/>
</dbReference>
<gene>
    <name evidence="7" type="ORF">H6P81_013297</name>
</gene>
<feature type="domain" description="Leucine-rich repeat-containing N-terminal plant-type" evidence="6">
    <location>
        <begin position="30"/>
        <end position="69"/>
    </location>
</feature>
<protein>
    <recommendedName>
        <fullName evidence="6">Leucine-rich repeat-containing N-terminal plant-type domain-containing protein</fullName>
    </recommendedName>
</protein>
<evidence type="ECO:0000313" key="7">
    <source>
        <dbReference type="EMBL" id="KAG9447169.1"/>
    </source>
</evidence>
<evidence type="ECO:0000256" key="1">
    <source>
        <dbReference type="ARBA" id="ARBA00004196"/>
    </source>
</evidence>
<feature type="signal peptide" evidence="5">
    <location>
        <begin position="1"/>
        <end position="27"/>
    </location>
</feature>
<dbReference type="InterPro" id="IPR032675">
    <property type="entry name" value="LRR_dom_sf"/>
</dbReference>
<organism evidence="7 8">
    <name type="scientific">Aristolochia fimbriata</name>
    <name type="common">White veined hardy Dutchman's pipe vine</name>
    <dbReference type="NCBI Taxonomy" id="158543"/>
    <lineage>
        <taxon>Eukaryota</taxon>
        <taxon>Viridiplantae</taxon>
        <taxon>Streptophyta</taxon>
        <taxon>Embryophyta</taxon>
        <taxon>Tracheophyta</taxon>
        <taxon>Spermatophyta</taxon>
        <taxon>Magnoliopsida</taxon>
        <taxon>Magnoliidae</taxon>
        <taxon>Piperales</taxon>
        <taxon>Aristolochiaceae</taxon>
        <taxon>Aristolochia</taxon>
    </lineage>
</organism>
<evidence type="ECO:0000256" key="3">
    <source>
        <dbReference type="ARBA" id="ARBA00022737"/>
    </source>
</evidence>
<evidence type="ECO:0000259" key="6">
    <source>
        <dbReference type="Pfam" id="PF08263"/>
    </source>
</evidence>
<accession>A0AAV7EEQ1</accession>
<comment type="subcellular location">
    <subcellularLocation>
        <location evidence="1">Cell envelope</location>
    </subcellularLocation>
</comment>
<proteinExistence type="inferred from homology"/>
<dbReference type="InterPro" id="IPR051848">
    <property type="entry name" value="PGIP"/>
</dbReference>
<feature type="chain" id="PRO_5043854604" description="Leucine-rich repeat-containing N-terminal plant-type domain-containing protein" evidence="5">
    <location>
        <begin position="28"/>
        <end position="478"/>
    </location>
</feature>
<sequence length="478" mass="52015">MASGSRSLSLLLFSFCVVPLCFSPVAGKCHPDDEAGLLAFKAAVAGDPSGMLSTWKAGTDCCKWFGVDCQQSDRVVTLSRGGQPNDPKSFLSGTFPPSFSKLQSLTGIYFSDLKNLTGPFPAAFFKMPKLVYIYIENCGLTGPIPADIGRMSQLGALSLAQNRFYGPIPASISSLTGLSQLNLGGNLLTGGVPAGITKLTQLGVLLLERNQLSGPLPNFDSFRNLRFLGLSHNKFSGPFPASIASLSQNLAYLELGSNQFTGKIPDFLGNFRTLDTLDLSRNGFSGVVPKTFKNLTKIFNLDLSHNNLVDPFPQLGVRGIESLDLSHNKFHLGRIPSWVTSSPIIYSLKLANCGIKMKLDEWKPSETYFYDYIDLSFNEITGSPVKLVNSTQYLKGFWMSGNKLQFKMTDLKLPTTLEELDLSQNLVFGSIPGSVAKLKKLNVSKNRLCGRIPKTNFPASAFADNLCLCGSPLPNCRR</sequence>
<keyword evidence="3" id="KW-0677">Repeat</keyword>
<dbReference type="SUPFAM" id="SSF52058">
    <property type="entry name" value="L domain-like"/>
    <property type="match status" value="1"/>
</dbReference>
<reference evidence="7 8" key="1">
    <citation type="submission" date="2021-07" db="EMBL/GenBank/DDBJ databases">
        <title>The Aristolochia fimbriata genome: insights into angiosperm evolution, floral development and chemical biosynthesis.</title>
        <authorList>
            <person name="Jiao Y."/>
        </authorList>
    </citation>
    <scope>NUCLEOTIDE SEQUENCE [LARGE SCALE GENOMIC DNA]</scope>
    <source>
        <strain evidence="7">IBCAS-2021</strain>
        <tissue evidence="7">Leaf</tissue>
    </source>
</reference>
<comment type="similarity">
    <text evidence="4">Belongs to the polygalacturonase-inhibiting protein family.</text>
</comment>
<dbReference type="Pfam" id="PF13855">
    <property type="entry name" value="LRR_8"/>
    <property type="match status" value="1"/>
</dbReference>
<dbReference type="Pfam" id="PF00560">
    <property type="entry name" value="LRR_1"/>
    <property type="match status" value="4"/>
</dbReference>
<evidence type="ECO:0000313" key="8">
    <source>
        <dbReference type="Proteomes" id="UP000825729"/>
    </source>
</evidence>
<dbReference type="EMBL" id="JAINDJ010000005">
    <property type="protein sequence ID" value="KAG9447169.1"/>
    <property type="molecule type" value="Genomic_DNA"/>
</dbReference>
<dbReference type="PANTHER" id="PTHR48059">
    <property type="entry name" value="POLYGALACTURONASE INHIBITOR 1"/>
    <property type="match status" value="1"/>
</dbReference>
<keyword evidence="5" id="KW-0732">Signal</keyword>
<dbReference type="SUPFAM" id="SSF52075">
    <property type="entry name" value="Outer arm dynein light chain 1"/>
    <property type="match status" value="1"/>
</dbReference>
<dbReference type="Proteomes" id="UP000825729">
    <property type="component" value="Unassembled WGS sequence"/>
</dbReference>
<dbReference type="FunFam" id="3.80.10.10:FF:000383">
    <property type="entry name" value="Leucine-rich repeat receptor protein kinase EMS1"/>
    <property type="match status" value="2"/>
</dbReference>
<dbReference type="InterPro" id="IPR013210">
    <property type="entry name" value="LRR_N_plant-typ"/>
</dbReference>
<evidence type="ECO:0000256" key="2">
    <source>
        <dbReference type="ARBA" id="ARBA00022614"/>
    </source>
</evidence>
<comment type="caution">
    <text evidence="7">The sequence shown here is derived from an EMBL/GenBank/DDBJ whole genome shotgun (WGS) entry which is preliminary data.</text>
</comment>
<dbReference type="PANTHER" id="PTHR48059:SF19">
    <property type="entry name" value="RECEPTOR-LIKE PROTEIN KINASE 5"/>
    <property type="match status" value="1"/>
</dbReference>
<evidence type="ECO:0000256" key="4">
    <source>
        <dbReference type="ARBA" id="ARBA00038043"/>
    </source>
</evidence>
<name>A0AAV7EEQ1_ARIFI</name>
<evidence type="ECO:0000256" key="5">
    <source>
        <dbReference type="SAM" id="SignalP"/>
    </source>
</evidence>
<keyword evidence="8" id="KW-1185">Reference proteome</keyword>
<keyword evidence="2" id="KW-0433">Leucine-rich repeat</keyword>